<sequence length="85" mass="9043">MIETAPHVPAEREALQNLISLLEVTIEPATGTAPTTATLWFVTSSEKNQRHALATASGMYDTPLLSQLNDALEVARAALGKTEAP</sequence>
<dbReference type="Proteomes" id="UP000178168">
    <property type="component" value="Unassembled WGS sequence"/>
</dbReference>
<gene>
    <name evidence="1" type="ORF">A2591_01290</name>
</gene>
<dbReference type="STRING" id="1802730.A2591_01290"/>
<accession>A0A1G2SM35</accession>
<evidence type="ECO:0000313" key="1">
    <source>
        <dbReference type="EMBL" id="OHA86163.1"/>
    </source>
</evidence>
<dbReference type="EMBL" id="MHUZ01000008">
    <property type="protein sequence ID" value="OHA86163.1"/>
    <property type="molecule type" value="Genomic_DNA"/>
</dbReference>
<reference evidence="1 2" key="1">
    <citation type="journal article" date="2016" name="Nat. Commun.">
        <title>Thousands of microbial genomes shed light on interconnected biogeochemical processes in an aquifer system.</title>
        <authorList>
            <person name="Anantharaman K."/>
            <person name="Brown C.T."/>
            <person name="Hug L.A."/>
            <person name="Sharon I."/>
            <person name="Castelle C.J."/>
            <person name="Probst A.J."/>
            <person name="Thomas B.C."/>
            <person name="Singh A."/>
            <person name="Wilkins M.J."/>
            <person name="Karaoz U."/>
            <person name="Brodie E.L."/>
            <person name="Williams K.H."/>
            <person name="Hubbard S.S."/>
            <person name="Banfield J.F."/>
        </authorList>
    </citation>
    <scope>NUCLEOTIDE SEQUENCE [LARGE SCALE GENOMIC DNA]</scope>
</reference>
<protein>
    <submittedName>
        <fullName evidence="1">Uncharacterized protein</fullName>
    </submittedName>
</protein>
<evidence type="ECO:0000313" key="2">
    <source>
        <dbReference type="Proteomes" id="UP000178168"/>
    </source>
</evidence>
<name>A0A1G2SM35_9BACT</name>
<proteinExistence type="predicted"/>
<dbReference type="AlphaFoldDB" id="A0A1G2SM35"/>
<organism evidence="1 2">
    <name type="scientific">Candidatus Yonathbacteria bacterium RIFOXYD1_FULL_52_36</name>
    <dbReference type="NCBI Taxonomy" id="1802730"/>
    <lineage>
        <taxon>Bacteria</taxon>
        <taxon>Candidatus Yonathiibacteriota</taxon>
    </lineage>
</organism>
<comment type="caution">
    <text evidence="1">The sequence shown here is derived from an EMBL/GenBank/DDBJ whole genome shotgun (WGS) entry which is preliminary data.</text>
</comment>